<evidence type="ECO:0000256" key="3">
    <source>
        <dbReference type="ARBA" id="ARBA00022777"/>
    </source>
</evidence>
<dbReference type="InterPro" id="IPR014746">
    <property type="entry name" value="Gln_synth/guanido_kin_cat_dom"/>
</dbReference>
<dbReference type="Pfam" id="PF00217">
    <property type="entry name" value="ATP-gua_Ptrans"/>
    <property type="match status" value="1"/>
</dbReference>
<dbReference type="EMBL" id="JADIMS010000157">
    <property type="protein sequence ID" value="MBO8451137.1"/>
    <property type="molecule type" value="Genomic_DNA"/>
</dbReference>
<dbReference type="GO" id="GO:0005524">
    <property type="term" value="F:ATP binding"/>
    <property type="evidence" value="ECO:0007669"/>
    <property type="project" value="UniProtKB-UniRule"/>
</dbReference>
<feature type="binding site" evidence="5">
    <location>
        <begin position="23"/>
        <end position="27"/>
    </location>
    <ligand>
        <name>ATP</name>
        <dbReference type="ChEBI" id="CHEBI:30616"/>
    </ligand>
</feature>
<evidence type="ECO:0000313" key="7">
    <source>
        <dbReference type="EMBL" id="MBO8451137.1"/>
    </source>
</evidence>
<feature type="binding site" evidence="5">
    <location>
        <position position="119"/>
    </location>
    <ligand>
        <name>ATP</name>
        <dbReference type="ChEBI" id="CHEBI:30616"/>
    </ligand>
</feature>
<keyword evidence="3 5" id="KW-0418">Kinase</keyword>
<dbReference type="InterPro" id="IPR000749">
    <property type="entry name" value="ATP-guanido_PTrfase"/>
</dbReference>
<gene>
    <name evidence="7" type="ORF">IAA96_08545</name>
</gene>
<evidence type="ECO:0000256" key="2">
    <source>
        <dbReference type="ARBA" id="ARBA00022741"/>
    </source>
</evidence>
<keyword evidence="2 5" id="KW-0547">Nucleotide-binding</keyword>
<dbReference type="GO" id="GO:0004111">
    <property type="term" value="F:creatine kinase activity"/>
    <property type="evidence" value="ECO:0007669"/>
    <property type="project" value="InterPro"/>
</dbReference>
<evidence type="ECO:0000259" key="6">
    <source>
        <dbReference type="PROSITE" id="PS51510"/>
    </source>
</evidence>
<feature type="binding site" evidence="5">
    <location>
        <begin position="201"/>
        <end position="206"/>
    </location>
    <ligand>
        <name>ATP</name>
        <dbReference type="ChEBI" id="CHEBI:30616"/>
    </ligand>
</feature>
<reference evidence="7" key="1">
    <citation type="submission" date="2020-10" db="EMBL/GenBank/DDBJ databases">
        <authorList>
            <person name="Gilroy R."/>
        </authorList>
    </citation>
    <scope>NUCLEOTIDE SEQUENCE</scope>
    <source>
        <strain evidence="7">B3-4054</strain>
    </source>
</reference>
<organism evidence="7 8">
    <name type="scientific">Candidatus Avitreponema avistercoris</name>
    <dbReference type="NCBI Taxonomy" id="2840705"/>
    <lineage>
        <taxon>Bacteria</taxon>
        <taxon>Pseudomonadati</taxon>
        <taxon>Spirochaetota</taxon>
        <taxon>Spirochaetia</taxon>
        <taxon>Spirochaetales</taxon>
        <taxon>Candidatus Avitreponema</taxon>
    </lineage>
</organism>
<protein>
    <recommendedName>
        <fullName evidence="6">Phosphagen kinase C-terminal domain-containing protein</fullName>
    </recommendedName>
</protein>
<dbReference type="SUPFAM" id="SSF55931">
    <property type="entry name" value="Glutamine synthetase/guanido kinase"/>
    <property type="match status" value="1"/>
</dbReference>
<dbReference type="GO" id="GO:0005615">
    <property type="term" value="C:extracellular space"/>
    <property type="evidence" value="ECO:0007669"/>
    <property type="project" value="TreeGrafter"/>
</dbReference>
<feature type="domain" description="Phosphagen kinase C-terminal" evidence="6">
    <location>
        <begin position="20"/>
        <end position="250"/>
    </location>
</feature>
<dbReference type="PROSITE" id="PS51510">
    <property type="entry name" value="PHOSPHAGEN_KINASE_C"/>
    <property type="match status" value="1"/>
</dbReference>
<evidence type="ECO:0000256" key="4">
    <source>
        <dbReference type="ARBA" id="ARBA00022840"/>
    </source>
</evidence>
<dbReference type="PANTHER" id="PTHR11547:SF38">
    <property type="entry name" value="ARGININE KINASE 1-RELATED"/>
    <property type="match status" value="1"/>
</dbReference>
<dbReference type="InterPro" id="IPR022414">
    <property type="entry name" value="ATP-guanido_PTrfase_cat"/>
</dbReference>
<evidence type="ECO:0000313" key="8">
    <source>
        <dbReference type="Proteomes" id="UP000823616"/>
    </source>
</evidence>
<comment type="similarity">
    <text evidence="5">Belongs to the ATP:guanido phosphotransferase family.</text>
</comment>
<accession>A0A9D9ENJ2</accession>
<feature type="binding site" evidence="5">
    <location>
        <begin position="170"/>
        <end position="174"/>
    </location>
    <ligand>
        <name>ATP</name>
        <dbReference type="ChEBI" id="CHEBI:30616"/>
    </ligand>
</feature>
<dbReference type="AlphaFoldDB" id="A0A9D9ENJ2"/>
<dbReference type="Proteomes" id="UP000823616">
    <property type="component" value="Unassembled WGS sequence"/>
</dbReference>
<comment type="caution">
    <text evidence="7">The sequence shown here is derived from an EMBL/GenBank/DDBJ whole genome shotgun (WGS) entry which is preliminary data.</text>
</comment>
<proteinExistence type="inferred from homology"/>
<dbReference type="GO" id="GO:0046314">
    <property type="term" value="P:phosphocreatine biosynthetic process"/>
    <property type="evidence" value="ECO:0007669"/>
    <property type="project" value="InterPro"/>
</dbReference>
<comment type="caution">
    <text evidence="5">Lacks conserved residue(s) required for the propagation of feature annotation.</text>
</comment>
<reference evidence="7" key="2">
    <citation type="journal article" date="2021" name="PeerJ">
        <title>Extensive microbial diversity within the chicken gut microbiome revealed by metagenomics and culture.</title>
        <authorList>
            <person name="Gilroy R."/>
            <person name="Ravi A."/>
            <person name="Getino M."/>
            <person name="Pursley I."/>
            <person name="Horton D.L."/>
            <person name="Alikhan N.F."/>
            <person name="Baker D."/>
            <person name="Gharbi K."/>
            <person name="Hall N."/>
            <person name="Watson M."/>
            <person name="Adriaenssens E.M."/>
            <person name="Foster-Nyarko E."/>
            <person name="Jarju S."/>
            <person name="Secka A."/>
            <person name="Antonio M."/>
            <person name="Oren A."/>
            <person name="Chaudhuri R.R."/>
            <person name="La Ragione R."/>
            <person name="Hildebrand F."/>
            <person name="Pallen M.J."/>
        </authorList>
    </citation>
    <scope>NUCLEOTIDE SEQUENCE</scope>
    <source>
        <strain evidence="7">B3-4054</strain>
    </source>
</reference>
<evidence type="ECO:0000256" key="5">
    <source>
        <dbReference type="PROSITE-ProRule" id="PRU00843"/>
    </source>
</evidence>
<evidence type="ECO:0000256" key="1">
    <source>
        <dbReference type="ARBA" id="ARBA00022679"/>
    </source>
</evidence>
<sequence length="364" mass="40352">MNDAGFGQPWYAKDGPLSPVVLTTRVRLARNVEDAVFPLRIKSGDAERILSGVFRIFAEEEAYRSLQGIRLSDLDPLDRRMLYERGVLDASCGQESWRGLLFSEDGDLSVSVNVEDHVRISVFVPGLSAVQAFSRADAVDSFLQKKMNFCAKPQYGYLTSSIDDMGTGMKVSAVVFLPGLSLSGLCERVVRECLASGFLVRGYYGSSGERQSMGWMYQISRTAAFDENPDSQLASLKAVVERIVEMENRARGDLVRNRRLYLEDMAFRALAAVKYARFLDLHEVVDLLMKIKMAIEPGLITGVSQSAITALIYRIRPAHIEFLLQNGSLHPEPEITAGADAVNRARAMVVQEVLKNADIDEGGR</sequence>
<keyword evidence="1 5" id="KW-0808">Transferase</keyword>
<keyword evidence="4 5" id="KW-0067">ATP-binding</keyword>
<name>A0A9D9ENJ2_9SPIR</name>
<dbReference type="PANTHER" id="PTHR11547">
    <property type="entry name" value="ARGININE OR CREATINE KINASE"/>
    <property type="match status" value="1"/>
</dbReference>
<dbReference type="Gene3D" id="3.30.590.10">
    <property type="entry name" value="Glutamine synthetase/guanido kinase, catalytic domain"/>
    <property type="match status" value="1"/>
</dbReference>